<dbReference type="OrthoDB" id="9783791at2"/>
<proteinExistence type="predicted"/>
<dbReference type="EMBL" id="SOZD01000002">
    <property type="protein sequence ID" value="TFF25423.1"/>
    <property type="molecule type" value="Genomic_DNA"/>
</dbReference>
<dbReference type="Pfam" id="PF13692">
    <property type="entry name" value="Glyco_trans_1_4"/>
    <property type="match status" value="1"/>
</dbReference>
<gene>
    <name evidence="2" type="ORF">E3C22_08705</name>
</gene>
<dbReference type="CDD" id="cd03809">
    <property type="entry name" value="GT4_MtfB-like"/>
    <property type="match status" value="1"/>
</dbReference>
<dbReference type="PANTHER" id="PTHR46401">
    <property type="entry name" value="GLYCOSYLTRANSFERASE WBBK-RELATED"/>
    <property type="match status" value="1"/>
</dbReference>
<dbReference type="RefSeq" id="WP_134761592.1">
    <property type="nucleotide sequence ID" value="NZ_SOZD01000002.1"/>
</dbReference>
<protein>
    <submittedName>
        <fullName evidence="2">Glycosyltransferase family 1 protein</fullName>
    </submittedName>
</protein>
<keyword evidence="1 2" id="KW-0808">Transferase</keyword>
<comment type="caution">
    <text evidence="2">The sequence shown here is derived from an EMBL/GenBank/DDBJ whole genome shotgun (WGS) entry which is preliminary data.</text>
</comment>
<sequence length="446" mass="48802">MPIFLDLTRISSRLLRGAPTGIDRVEFAYAQELVSEAKYGPVVPVITTPVATGAIPVETMRRHLDKIEAGWLRDRAEAGDDPFYTELKAAIDLPPEPKQSGARRLKRQSRRQAAAKTLQFPFRKIATAPRLMRRSLAGTRGETRCYFHASHTQLDKPDRFDWLGEHAVPSVFLLHDAIPVDYPEFCSPGSAARHHARLETVSRRASLVIVNSDATRSAISRYIAAQGWRVPAIEVVHLGVDRWFLGNGANRSSASTRTHLPARPYFVCVGTIEPRKNLIFLFNVWRGLVEKLGEAAPKLVLVGRRGWENENMVDILERSTAIGPHLIEVADLSDLGLSALLKGARALVAPSLVEGFSLPVAEALAMGTPVIASDIDVHREIAGSRALLVDPIDGPSWVRAIAGMTEPESALRAEWADRAKGYEPPSWEGHVARSMAAIRAAVGAGA</sequence>
<dbReference type="PANTHER" id="PTHR46401:SF2">
    <property type="entry name" value="GLYCOSYLTRANSFERASE WBBK-RELATED"/>
    <property type="match status" value="1"/>
</dbReference>
<evidence type="ECO:0000313" key="2">
    <source>
        <dbReference type="EMBL" id="TFF25423.1"/>
    </source>
</evidence>
<dbReference type="GO" id="GO:0016757">
    <property type="term" value="F:glycosyltransferase activity"/>
    <property type="evidence" value="ECO:0007669"/>
    <property type="project" value="TreeGrafter"/>
</dbReference>
<dbReference type="SUPFAM" id="SSF53756">
    <property type="entry name" value="UDP-Glycosyltransferase/glycogen phosphorylase"/>
    <property type="match status" value="1"/>
</dbReference>
<dbReference type="Proteomes" id="UP000298179">
    <property type="component" value="Unassembled WGS sequence"/>
</dbReference>
<keyword evidence="3" id="KW-1185">Reference proteome</keyword>
<dbReference type="AlphaFoldDB" id="A0A4Y8RP38"/>
<evidence type="ECO:0000313" key="3">
    <source>
        <dbReference type="Proteomes" id="UP000298179"/>
    </source>
</evidence>
<evidence type="ECO:0000256" key="1">
    <source>
        <dbReference type="ARBA" id="ARBA00022679"/>
    </source>
</evidence>
<name>A0A4Y8RP38_9HYPH</name>
<reference evidence="2 3" key="1">
    <citation type="submission" date="2019-03" db="EMBL/GenBank/DDBJ databases">
        <title>Jiella endophytica sp. nov., a novel endophytic bacterium isolated from root of Ficus microcarpa Linn. f.</title>
        <authorList>
            <person name="Tuo L."/>
        </authorList>
    </citation>
    <scope>NUCLEOTIDE SEQUENCE [LARGE SCALE GENOMIC DNA]</scope>
    <source>
        <strain evidence="2 3">CBS5Q-3</strain>
    </source>
</reference>
<organism evidence="2 3">
    <name type="scientific">Jiella endophytica</name>
    <dbReference type="NCBI Taxonomy" id="2558362"/>
    <lineage>
        <taxon>Bacteria</taxon>
        <taxon>Pseudomonadati</taxon>
        <taxon>Pseudomonadota</taxon>
        <taxon>Alphaproteobacteria</taxon>
        <taxon>Hyphomicrobiales</taxon>
        <taxon>Aurantimonadaceae</taxon>
        <taxon>Jiella</taxon>
    </lineage>
</organism>
<dbReference type="Gene3D" id="3.40.50.2000">
    <property type="entry name" value="Glycogen Phosphorylase B"/>
    <property type="match status" value="1"/>
</dbReference>
<accession>A0A4Y8RP38</accession>